<name>A0A1I5CDK4_9NEIS</name>
<gene>
    <name evidence="4" type="ORF">SAMN05660284_02382</name>
</gene>
<keyword evidence="1" id="KW-0808">Transferase</keyword>
<dbReference type="GO" id="GO:0016301">
    <property type="term" value="F:kinase activity"/>
    <property type="evidence" value="ECO:0007669"/>
    <property type="project" value="UniProtKB-KW"/>
</dbReference>
<feature type="domain" description="Carbohydrate kinase PfkB" evidence="3">
    <location>
        <begin position="27"/>
        <end position="293"/>
    </location>
</feature>
<dbReference type="InterPro" id="IPR029056">
    <property type="entry name" value="Ribokinase-like"/>
</dbReference>
<evidence type="ECO:0000313" key="4">
    <source>
        <dbReference type="EMBL" id="SFN84892.1"/>
    </source>
</evidence>
<dbReference type="Gene3D" id="3.40.1190.20">
    <property type="match status" value="1"/>
</dbReference>
<evidence type="ECO:0000256" key="2">
    <source>
        <dbReference type="ARBA" id="ARBA00022777"/>
    </source>
</evidence>
<evidence type="ECO:0000259" key="3">
    <source>
        <dbReference type="Pfam" id="PF00294"/>
    </source>
</evidence>
<dbReference type="Proteomes" id="UP000242869">
    <property type="component" value="Unassembled WGS sequence"/>
</dbReference>
<evidence type="ECO:0000313" key="5">
    <source>
        <dbReference type="Proteomes" id="UP000242869"/>
    </source>
</evidence>
<keyword evidence="2 4" id="KW-0418">Kinase</keyword>
<dbReference type="PROSITE" id="PS00583">
    <property type="entry name" value="PFKB_KINASES_1"/>
    <property type="match status" value="1"/>
</dbReference>
<dbReference type="SUPFAM" id="SSF53613">
    <property type="entry name" value="Ribokinase-like"/>
    <property type="match status" value="1"/>
</dbReference>
<evidence type="ECO:0000256" key="1">
    <source>
        <dbReference type="ARBA" id="ARBA00022679"/>
    </source>
</evidence>
<dbReference type="Pfam" id="PF00294">
    <property type="entry name" value="PfkB"/>
    <property type="match status" value="1"/>
</dbReference>
<sequence length="315" mass="34266">MTPSVLICGSMAYDTIMVFHDRFKSHILPEQIHTLSVSFLVPEMRREFGGCAGNIAYSFRLLGGDPLIMATVGSDFAPYATRLDDLGIKRDYIRELPEHFTGQAFITTDLDDNQITAFHPGAMSFAHFNQVADVKVPVQLAIVTPDGKQGMQDHCEQLAAAGIPFIFDPGQGLPMFSGEELLHLIKLADYLTVNDYEAQLILSRTGLTLEQLAAEVKALIVTRGGDGASIYADGVCHEIPVVKVDEIVDPTGCGDTYRAGLLYGMAQGWDWPTTGRLASLLGAIKIGCRGGQNHAFTREELQAQYQAAFGEALPL</sequence>
<dbReference type="AlphaFoldDB" id="A0A1I5CDK4"/>
<organism evidence="4 5">
    <name type="scientific">Formivibrio citricus</name>
    <dbReference type="NCBI Taxonomy" id="83765"/>
    <lineage>
        <taxon>Bacteria</taxon>
        <taxon>Pseudomonadati</taxon>
        <taxon>Pseudomonadota</taxon>
        <taxon>Betaproteobacteria</taxon>
        <taxon>Neisseriales</taxon>
        <taxon>Chitinibacteraceae</taxon>
        <taxon>Formivibrio</taxon>
    </lineage>
</organism>
<protein>
    <submittedName>
        <fullName evidence="4">Adenosine kinase</fullName>
    </submittedName>
</protein>
<dbReference type="InterPro" id="IPR002173">
    <property type="entry name" value="Carboh/pur_kinase_PfkB_CS"/>
</dbReference>
<dbReference type="PANTHER" id="PTHR10584:SF166">
    <property type="entry name" value="RIBOKINASE"/>
    <property type="match status" value="1"/>
</dbReference>
<dbReference type="EMBL" id="FOVE01000019">
    <property type="protein sequence ID" value="SFN84892.1"/>
    <property type="molecule type" value="Genomic_DNA"/>
</dbReference>
<dbReference type="OrthoDB" id="9779730at2"/>
<proteinExistence type="predicted"/>
<accession>A0A1I5CDK4</accession>
<keyword evidence="5" id="KW-1185">Reference proteome</keyword>
<dbReference type="STRING" id="83765.SAMN05660284_02382"/>
<dbReference type="InterPro" id="IPR011611">
    <property type="entry name" value="PfkB_dom"/>
</dbReference>
<dbReference type="RefSeq" id="WP_091196759.1">
    <property type="nucleotide sequence ID" value="NZ_FOVE01000019.1"/>
</dbReference>
<dbReference type="PANTHER" id="PTHR10584">
    <property type="entry name" value="SUGAR KINASE"/>
    <property type="match status" value="1"/>
</dbReference>
<dbReference type="CDD" id="cd01942">
    <property type="entry name" value="ribokinase_group_A"/>
    <property type="match status" value="1"/>
</dbReference>
<reference evidence="5" key="1">
    <citation type="submission" date="2016-10" db="EMBL/GenBank/DDBJ databases">
        <authorList>
            <person name="Varghese N."/>
            <person name="Submissions S."/>
        </authorList>
    </citation>
    <scope>NUCLEOTIDE SEQUENCE [LARGE SCALE GENOMIC DNA]</scope>
    <source>
        <strain evidence="5">DSM 6150</strain>
    </source>
</reference>